<dbReference type="GO" id="GO:0005829">
    <property type="term" value="C:cytosol"/>
    <property type="evidence" value="ECO:0007669"/>
    <property type="project" value="TreeGrafter"/>
</dbReference>
<dbReference type="InterPro" id="IPR006352">
    <property type="entry name" value="GlmM_bact"/>
</dbReference>
<feature type="domain" description="Alpha-D-phosphohexomutase alpha/beta/alpha" evidence="10">
    <location>
        <begin position="4"/>
        <end position="136"/>
    </location>
</feature>
<evidence type="ECO:0000259" key="12">
    <source>
        <dbReference type="Pfam" id="PF02880"/>
    </source>
</evidence>
<dbReference type="GO" id="GO:0006048">
    <property type="term" value="P:UDP-N-acetylglucosamine biosynthetic process"/>
    <property type="evidence" value="ECO:0007669"/>
    <property type="project" value="TreeGrafter"/>
</dbReference>
<dbReference type="InterPro" id="IPR005846">
    <property type="entry name" value="A-D-PHexomutase_a/b/a-III"/>
</dbReference>
<sequence length="448" mass="48924">MMGKLFGTDGVRGKAGVKVSAPAAMRLAMATGAYFRPHSRTNKILVGKDTRRSGYMIENAIVSGLTAVGYDVIQIGPMPTPAVAFLTENMRCDAGIMISASHNPYYDNGIKFFDAEGNKLNREVEEKIEAIYQDDEAIARAQKTGKEIGKSKRIDDVIGRYIVHIKNSFPRSLTLSGLRVVVDCANGAGYRVAPTVLSELGADVVVLGDEPNGFNINEGCGAMHPEYLAKEVLRYRADVGVALDGDADRLVMVDERGEVIDGDKLMGVLAIYLKEQGTLRNDGMVATVMSNQALDDYLARHAITLYRSAVGDKNVVEMMQSKGLNFGGEQSGHIIFSDFAKTGDGISSALQALAYLVSSGKRASEAFNPFELYPQKLVNLNVATKRPLEEIRGLAELQEKIEAAGMRHLFRYSGTENKIRLLIEGKDAQALEEAMEEAEALFRRELVR</sequence>
<dbReference type="InterPro" id="IPR005841">
    <property type="entry name" value="Alpha-D-phosphohexomutase_SF"/>
</dbReference>
<evidence type="ECO:0000259" key="11">
    <source>
        <dbReference type="Pfam" id="PF02879"/>
    </source>
</evidence>
<evidence type="ECO:0000256" key="1">
    <source>
        <dbReference type="ARBA" id="ARBA00010231"/>
    </source>
</evidence>
<dbReference type="FunFam" id="3.40.120.10:FF:000001">
    <property type="entry name" value="Phosphoglucosamine mutase"/>
    <property type="match status" value="1"/>
</dbReference>
<dbReference type="Gene3D" id="3.30.310.50">
    <property type="entry name" value="Alpha-D-phosphohexomutase, C-terminal domain"/>
    <property type="match status" value="1"/>
</dbReference>
<dbReference type="NCBIfam" id="NF008139">
    <property type="entry name" value="PRK10887.1"/>
    <property type="match status" value="1"/>
</dbReference>
<dbReference type="Pfam" id="PF02879">
    <property type="entry name" value="PGM_PMM_II"/>
    <property type="match status" value="1"/>
</dbReference>
<dbReference type="InterPro" id="IPR005845">
    <property type="entry name" value="A-D-PHexomutase_a/b/a-II"/>
</dbReference>
<evidence type="ECO:0000313" key="13">
    <source>
        <dbReference type="EMBL" id="ADV47330.1"/>
    </source>
</evidence>
<gene>
    <name evidence="6" type="primary">glmM</name>
    <name evidence="13" type="ordered locus">Nitsa_2089</name>
</gene>
<keyword evidence="4 6" id="KW-0460">Magnesium</keyword>
<dbReference type="SUPFAM" id="SSF53738">
    <property type="entry name" value="Phosphoglucomutase, first 3 domains"/>
    <property type="match status" value="3"/>
</dbReference>
<dbReference type="PANTHER" id="PTHR42946:SF1">
    <property type="entry name" value="PHOSPHOGLUCOMUTASE (ALPHA-D-GLUCOSE-1,6-BISPHOSPHATE-DEPENDENT)"/>
    <property type="match status" value="1"/>
</dbReference>
<comment type="catalytic activity">
    <reaction evidence="6 8">
        <text>alpha-D-glucosamine 1-phosphate = D-glucosamine 6-phosphate</text>
        <dbReference type="Rhea" id="RHEA:23424"/>
        <dbReference type="ChEBI" id="CHEBI:58516"/>
        <dbReference type="ChEBI" id="CHEBI:58725"/>
        <dbReference type="EC" id="5.4.2.10"/>
    </reaction>
</comment>
<dbReference type="Pfam" id="PF00408">
    <property type="entry name" value="PGM_PMM_IV"/>
    <property type="match status" value="1"/>
</dbReference>
<dbReference type="RefSeq" id="WP_013555015.1">
    <property type="nucleotide sequence ID" value="NC_014935.1"/>
</dbReference>
<dbReference type="PANTHER" id="PTHR42946">
    <property type="entry name" value="PHOSPHOHEXOSE MUTASE"/>
    <property type="match status" value="1"/>
</dbReference>
<comment type="cofactor">
    <cofactor evidence="6">
        <name>Mg(2+)</name>
        <dbReference type="ChEBI" id="CHEBI:18420"/>
    </cofactor>
    <text evidence="6">Binds 1 Mg(2+) ion per subunit.</text>
</comment>
<feature type="binding site" evidence="6">
    <location>
        <position position="246"/>
    </location>
    <ligand>
        <name>Mg(2+)</name>
        <dbReference type="ChEBI" id="CHEBI:18420"/>
    </ligand>
</feature>
<dbReference type="AlphaFoldDB" id="E6X3B7"/>
<dbReference type="HAMAP" id="MF_01554_B">
    <property type="entry name" value="GlmM_B"/>
    <property type="match status" value="1"/>
</dbReference>
<accession>E6X3B7</accession>
<feature type="domain" description="Alpha-D-phosphohexomutase alpha/beta/alpha" evidence="11">
    <location>
        <begin position="160"/>
        <end position="257"/>
    </location>
</feature>
<evidence type="ECO:0000256" key="8">
    <source>
        <dbReference type="RuleBase" id="RU004327"/>
    </source>
</evidence>
<evidence type="ECO:0000259" key="9">
    <source>
        <dbReference type="Pfam" id="PF00408"/>
    </source>
</evidence>
<dbReference type="HOGENOM" id="CLU_016950_7_0_7"/>
<keyword evidence="14" id="KW-1185">Reference proteome</keyword>
<organism evidence="13 14">
    <name type="scientific">Nitratifractor salsuginis (strain DSM 16511 / JCM 12458 / E9I37-1)</name>
    <dbReference type="NCBI Taxonomy" id="749222"/>
    <lineage>
        <taxon>Bacteria</taxon>
        <taxon>Pseudomonadati</taxon>
        <taxon>Campylobacterota</taxon>
        <taxon>Epsilonproteobacteria</taxon>
        <taxon>Campylobacterales</taxon>
        <taxon>Sulfurovaceae</taxon>
        <taxon>Nitratifractor</taxon>
    </lineage>
</organism>
<dbReference type="STRING" id="749222.Nitsa_2089"/>
<proteinExistence type="inferred from homology"/>
<dbReference type="EC" id="5.4.2.10" evidence="6 8"/>
<dbReference type="InterPro" id="IPR005843">
    <property type="entry name" value="A-D-PHexomutase_C"/>
</dbReference>
<dbReference type="CDD" id="cd05802">
    <property type="entry name" value="GlmM"/>
    <property type="match status" value="1"/>
</dbReference>
<dbReference type="InterPro" id="IPR050060">
    <property type="entry name" value="Phosphoglucosamine_mutase"/>
</dbReference>
<dbReference type="InterPro" id="IPR016066">
    <property type="entry name" value="A-D-PHexomutase_CS"/>
</dbReference>
<evidence type="ECO:0000256" key="4">
    <source>
        <dbReference type="ARBA" id="ARBA00022842"/>
    </source>
</evidence>
<feature type="binding site" description="via phosphate group" evidence="6">
    <location>
        <position position="101"/>
    </location>
    <ligand>
        <name>Mg(2+)</name>
        <dbReference type="ChEBI" id="CHEBI:18420"/>
    </ligand>
</feature>
<protein>
    <recommendedName>
        <fullName evidence="6 8">Phosphoglucosamine mutase</fullName>
        <ecNumber evidence="6 8">5.4.2.10</ecNumber>
    </recommendedName>
</protein>
<keyword evidence="2 6" id="KW-0597">Phosphoprotein</keyword>
<comment type="PTM">
    <text evidence="6">Activated by phosphorylation.</text>
</comment>
<evidence type="ECO:0000313" key="14">
    <source>
        <dbReference type="Proteomes" id="UP000008633"/>
    </source>
</evidence>
<dbReference type="PRINTS" id="PR00509">
    <property type="entry name" value="PGMPMM"/>
</dbReference>
<dbReference type="GO" id="GO:0000287">
    <property type="term" value="F:magnesium ion binding"/>
    <property type="evidence" value="ECO:0007669"/>
    <property type="project" value="UniProtKB-UniRule"/>
</dbReference>
<feature type="domain" description="Alpha-D-phosphohexomutase C-terminal" evidence="9">
    <location>
        <begin position="377"/>
        <end position="438"/>
    </location>
</feature>
<dbReference type="eggNOG" id="COG1109">
    <property type="taxonomic scope" value="Bacteria"/>
</dbReference>
<keyword evidence="5 6" id="KW-0413">Isomerase</keyword>
<dbReference type="FunFam" id="3.40.120.10:FF:000003">
    <property type="entry name" value="Phosphoglucosamine mutase"/>
    <property type="match status" value="1"/>
</dbReference>
<dbReference type="PROSITE" id="PS00710">
    <property type="entry name" value="PGM_PMM"/>
    <property type="match status" value="1"/>
</dbReference>
<dbReference type="NCBIfam" id="TIGR01455">
    <property type="entry name" value="glmM"/>
    <property type="match status" value="1"/>
</dbReference>
<evidence type="ECO:0000256" key="5">
    <source>
        <dbReference type="ARBA" id="ARBA00023235"/>
    </source>
</evidence>
<reference evidence="13 14" key="1">
    <citation type="journal article" date="2011" name="Stand. Genomic Sci.">
        <title>Complete genome sequence of Nitratifractor salsuginis type strain (E9I37-1).</title>
        <authorList>
            <person name="Anderson I."/>
            <person name="Sikorski J."/>
            <person name="Zeytun A."/>
            <person name="Nolan M."/>
            <person name="Lapidus A."/>
            <person name="Lucas S."/>
            <person name="Hammon N."/>
            <person name="Deshpande S."/>
            <person name="Cheng J.F."/>
            <person name="Tapia R."/>
            <person name="Han C."/>
            <person name="Goodwin L."/>
            <person name="Pitluck S."/>
            <person name="Liolios K."/>
            <person name="Pagani I."/>
            <person name="Ivanova N."/>
            <person name="Huntemann M."/>
            <person name="Mavromatis K."/>
            <person name="Ovchinikova G."/>
            <person name="Pati A."/>
            <person name="Chen A."/>
            <person name="Palaniappan K."/>
            <person name="Land M."/>
            <person name="Hauser L."/>
            <person name="Brambilla E.M."/>
            <person name="Ngatchou-Djao O.D."/>
            <person name="Rohde M."/>
            <person name="Tindall B.J."/>
            <person name="Goker M."/>
            <person name="Detter J.C."/>
            <person name="Woyke T."/>
            <person name="Bristow J."/>
            <person name="Eisen J.A."/>
            <person name="Markowitz V."/>
            <person name="Hugenholtz P."/>
            <person name="Klenk H.P."/>
            <person name="Kyrpides N.C."/>
        </authorList>
    </citation>
    <scope>NUCLEOTIDE SEQUENCE [LARGE SCALE GENOMIC DNA]</scope>
    <source>
        <strain evidence="14">DSM 16511 / JCM 12458 / E9I37-1</strain>
    </source>
</reference>
<dbReference type="EMBL" id="CP002452">
    <property type="protein sequence ID" value="ADV47330.1"/>
    <property type="molecule type" value="Genomic_DNA"/>
</dbReference>
<name>E6X3B7_NITSE</name>
<evidence type="ECO:0000256" key="3">
    <source>
        <dbReference type="ARBA" id="ARBA00022723"/>
    </source>
</evidence>
<dbReference type="Pfam" id="PF02878">
    <property type="entry name" value="PGM_PMM_I"/>
    <property type="match status" value="1"/>
</dbReference>
<comment type="similarity">
    <text evidence="1 6 7">Belongs to the phosphohexose mutase family.</text>
</comment>
<dbReference type="GO" id="GO:0008966">
    <property type="term" value="F:phosphoglucosamine mutase activity"/>
    <property type="evidence" value="ECO:0007669"/>
    <property type="project" value="UniProtKB-UniRule"/>
</dbReference>
<dbReference type="Proteomes" id="UP000008633">
    <property type="component" value="Chromosome"/>
</dbReference>
<dbReference type="InterPro" id="IPR016055">
    <property type="entry name" value="A-D-PHexomutase_a/b/a-I/II/III"/>
</dbReference>
<evidence type="ECO:0000256" key="2">
    <source>
        <dbReference type="ARBA" id="ARBA00022553"/>
    </source>
</evidence>
<comment type="function">
    <text evidence="6 8">Catalyzes the conversion of glucosamine-6-phosphate to glucosamine-1-phosphate.</text>
</comment>
<reference evidence="14" key="2">
    <citation type="submission" date="2011-01" db="EMBL/GenBank/DDBJ databases">
        <title>The complete genome of Nitratifractor salsuginis DSM 16511.</title>
        <authorList>
            <consortium name="US DOE Joint Genome Institute (JGI-PGF)"/>
            <person name="Lucas S."/>
            <person name="Copeland A."/>
            <person name="Lapidus A."/>
            <person name="Bruce D."/>
            <person name="Goodwin L."/>
            <person name="Pitluck S."/>
            <person name="Kyrpides N."/>
            <person name="Mavromatis K."/>
            <person name="Ivanova N."/>
            <person name="Mikhailova N."/>
            <person name="Zeytun A."/>
            <person name="Detter J.C."/>
            <person name="Tapia R."/>
            <person name="Han C."/>
            <person name="Land M."/>
            <person name="Hauser L."/>
            <person name="Markowitz V."/>
            <person name="Cheng J.-F."/>
            <person name="Hugenholtz P."/>
            <person name="Woyke T."/>
            <person name="Wu D."/>
            <person name="Tindall B."/>
            <person name="Schuetze A."/>
            <person name="Brambilla E."/>
            <person name="Klenk H.-P."/>
            <person name="Eisen J.A."/>
        </authorList>
    </citation>
    <scope>NUCLEOTIDE SEQUENCE [LARGE SCALE GENOMIC DNA]</scope>
    <source>
        <strain evidence="14">DSM 16511 / JCM 12458 / E9I37-1</strain>
    </source>
</reference>
<feature type="active site" description="Phosphoserine intermediate" evidence="6">
    <location>
        <position position="101"/>
    </location>
</feature>
<keyword evidence="3 6" id="KW-0479">Metal-binding</keyword>
<feature type="domain" description="Alpha-D-phosphohexomutase alpha/beta/alpha" evidence="12">
    <location>
        <begin position="261"/>
        <end position="368"/>
    </location>
</feature>
<dbReference type="KEGG" id="nsa:Nitsa_2089"/>
<dbReference type="Pfam" id="PF02880">
    <property type="entry name" value="PGM_PMM_III"/>
    <property type="match status" value="1"/>
</dbReference>
<evidence type="ECO:0000256" key="7">
    <source>
        <dbReference type="RuleBase" id="RU004326"/>
    </source>
</evidence>
<evidence type="ECO:0000256" key="6">
    <source>
        <dbReference type="HAMAP-Rule" id="MF_01554"/>
    </source>
</evidence>
<dbReference type="GO" id="GO:0009252">
    <property type="term" value="P:peptidoglycan biosynthetic process"/>
    <property type="evidence" value="ECO:0007669"/>
    <property type="project" value="TreeGrafter"/>
</dbReference>
<dbReference type="InterPro" id="IPR036900">
    <property type="entry name" value="A-D-PHexomutase_C_sf"/>
</dbReference>
<feature type="binding site" evidence="6">
    <location>
        <position position="248"/>
    </location>
    <ligand>
        <name>Mg(2+)</name>
        <dbReference type="ChEBI" id="CHEBI:18420"/>
    </ligand>
</feature>
<feature type="modified residue" description="Phosphoserine" evidence="6">
    <location>
        <position position="101"/>
    </location>
</feature>
<evidence type="ECO:0000259" key="10">
    <source>
        <dbReference type="Pfam" id="PF02878"/>
    </source>
</evidence>
<dbReference type="InterPro" id="IPR005844">
    <property type="entry name" value="A-D-PHexomutase_a/b/a-I"/>
</dbReference>
<dbReference type="Gene3D" id="3.40.120.10">
    <property type="entry name" value="Alpha-D-Glucose-1,6-Bisphosphate, subunit A, domain 3"/>
    <property type="match status" value="3"/>
</dbReference>
<feature type="binding site" evidence="6">
    <location>
        <position position="244"/>
    </location>
    <ligand>
        <name>Mg(2+)</name>
        <dbReference type="ChEBI" id="CHEBI:18420"/>
    </ligand>
</feature>
<dbReference type="SUPFAM" id="SSF55957">
    <property type="entry name" value="Phosphoglucomutase, C-terminal domain"/>
    <property type="match status" value="1"/>
</dbReference>
<dbReference type="GO" id="GO:0004615">
    <property type="term" value="F:phosphomannomutase activity"/>
    <property type="evidence" value="ECO:0007669"/>
    <property type="project" value="TreeGrafter"/>
</dbReference>
<dbReference type="GO" id="GO:0005975">
    <property type="term" value="P:carbohydrate metabolic process"/>
    <property type="evidence" value="ECO:0007669"/>
    <property type="project" value="InterPro"/>
</dbReference>